<dbReference type="FunFam" id="1.10.10.200:FF:000002">
    <property type="entry name" value="Probable transcriptional regulatory protein CLM62_37755"/>
    <property type="match status" value="1"/>
</dbReference>
<dbReference type="SUPFAM" id="SSF75625">
    <property type="entry name" value="YebC-like"/>
    <property type="match status" value="1"/>
</dbReference>
<dbReference type="PANTHER" id="PTHR12532:SF0">
    <property type="entry name" value="TRANSLATIONAL ACTIVATOR OF CYTOCHROME C OXIDASE 1"/>
    <property type="match status" value="1"/>
</dbReference>
<dbReference type="Proteomes" id="UP000231282">
    <property type="component" value="Unassembled WGS sequence"/>
</dbReference>
<keyword evidence="4 7" id="KW-0238">DNA-binding</keyword>
<evidence type="ECO:0000259" key="6">
    <source>
        <dbReference type="Pfam" id="PF20772"/>
    </source>
</evidence>
<dbReference type="GO" id="GO:0005737">
    <property type="term" value="C:cytoplasm"/>
    <property type="evidence" value="ECO:0007669"/>
    <property type="project" value="UniProtKB-SubCell"/>
</dbReference>
<dbReference type="NCBIfam" id="TIGR01033">
    <property type="entry name" value="YebC/PmpR family DNA-binding transcriptional regulator"/>
    <property type="match status" value="1"/>
</dbReference>
<dbReference type="EMBL" id="PEZH01000030">
    <property type="protein sequence ID" value="PIS15112.1"/>
    <property type="molecule type" value="Genomic_DNA"/>
</dbReference>
<comment type="caution">
    <text evidence="7">The sequence shown here is derived from an EMBL/GenBank/DDBJ whole genome shotgun (WGS) entry which is preliminary data.</text>
</comment>
<proteinExistence type="inferred from homology"/>
<evidence type="ECO:0000256" key="4">
    <source>
        <dbReference type="HAMAP-Rule" id="MF_00693"/>
    </source>
</evidence>
<evidence type="ECO:0000256" key="2">
    <source>
        <dbReference type="ARBA" id="ARBA00023015"/>
    </source>
</evidence>
<comment type="similarity">
    <text evidence="1 4">Belongs to the TACO1 family.</text>
</comment>
<dbReference type="Pfam" id="PF20772">
    <property type="entry name" value="TACO1_YebC_N"/>
    <property type="match status" value="1"/>
</dbReference>
<accession>A0A2H0WR10</accession>
<dbReference type="Pfam" id="PF01709">
    <property type="entry name" value="Transcrip_reg"/>
    <property type="match status" value="1"/>
</dbReference>
<dbReference type="InterPro" id="IPR026564">
    <property type="entry name" value="Transcrip_reg_TACO1-like_dom3"/>
</dbReference>
<keyword evidence="4" id="KW-0963">Cytoplasm</keyword>
<dbReference type="InterPro" id="IPR002876">
    <property type="entry name" value="Transcrip_reg_TACO1-like"/>
</dbReference>
<dbReference type="Gene3D" id="1.10.10.200">
    <property type="match status" value="1"/>
</dbReference>
<evidence type="ECO:0000313" key="7">
    <source>
        <dbReference type="EMBL" id="PIS15112.1"/>
    </source>
</evidence>
<dbReference type="NCBIfam" id="NF001030">
    <property type="entry name" value="PRK00110.1"/>
    <property type="match status" value="1"/>
</dbReference>
<dbReference type="InterPro" id="IPR049083">
    <property type="entry name" value="TACO1_YebC_N"/>
</dbReference>
<dbReference type="HAMAP" id="MF_00693">
    <property type="entry name" value="Transcrip_reg_TACO1"/>
    <property type="match status" value="1"/>
</dbReference>
<dbReference type="InterPro" id="IPR029072">
    <property type="entry name" value="YebC-like"/>
</dbReference>
<evidence type="ECO:0000256" key="1">
    <source>
        <dbReference type="ARBA" id="ARBA00008724"/>
    </source>
</evidence>
<organism evidence="7 8">
    <name type="scientific">Candidatus Shapirobacteria bacterium CG09_land_8_20_14_0_10_38_17</name>
    <dbReference type="NCBI Taxonomy" id="1974884"/>
    <lineage>
        <taxon>Bacteria</taxon>
        <taxon>Candidatus Shapironibacteriota</taxon>
    </lineage>
</organism>
<protein>
    <recommendedName>
        <fullName evidence="4">Probable transcriptional regulatory protein COT63_01690</fullName>
    </recommendedName>
</protein>
<name>A0A2H0WR10_9BACT</name>
<evidence type="ECO:0000256" key="3">
    <source>
        <dbReference type="ARBA" id="ARBA00023163"/>
    </source>
</evidence>
<comment type="subcellular location">
    <subcellularLocation>
        <location evidence="4">Cytoplasm</location>
    </subcellularLocation>
</comment>
<dbReference type="Gene3D" id="3.30.70.980">
    <property type="match status" value="2"/>
</dbReference>
<keyword evidence="2 4" id="KW-0805">Transcription regulation</keyword>
<evidence type="ECO:0000313" key="8">
    <source>
        <dbReference type="Proteomes" id="UP000231282"/>
    </source>
</evidence>
<dbReference type="InterPro" id="IPR048300">
    <property type="entry name" value="TACO1_YebC-like_2nd/3rd_dom"/>
</dbReference>
<feature type="domain" description="TACO1/YebC-like second and third" evidence="5">
    <location>
        <begin position="86"/>
        <end position="240"/>
    </location>
</feature>
<evidence type="ECO:0000259" key="5">
    <source>
        <dbReference type="Pfam" id="PF01709"/>
    </source>
</evidence>
<dbReference type="AlphaFoldDB" id="A0A2H0WR10"/>
<dbReference type="InterPro" id="IPR017856">
    <property type="entry name" value="Integrase-like_N"/>
</dbReference>
<dbReference type="GO" id="GO:0006355">
    <property type="term" value="P:regulation of DNA-templated transcription"/>
    <property type="evidence" value="ECO:0007669"/>
    <property type="project" value="UniProtKB-UniRule"/>
</dbReference>
<gene>
    <name evidence="7" type="ORF">COT63_01690</name>
</gene>
<dbReference type="PANTHER" id="PTHR12532">
    <property type="entry name" value="TRANSLATIONAL ACTIVATOR OF CYTOCHROME C OXIDASE 1"/>
    <property type="match status" value="1"/>
</dbReference>
<dbReference type="NCBIfam" id="NF009044">
    <property type="entry name" value="PRK12378.1"/>
    <property type="match status" value="1"/>
</dbReference>
<feature type="domain" description="TACO1/YebC-like N-terminal" evidence="6">
    <location>
        <begin position="5"/>
        <end position="77"/>
    </location>
</feature>
<reference evidence="8" key="1">
    <citation type="submission" date="2017-09" db="EMBL/GenBank/DDBJ databases">
        <title>Depth-based differentiation of microbial function through sediment-hosted aquifers and enrichment of novel symbionts in the deep terrestrial subsurface.</title>
        <authorList>
            <person name="Probst A.J."/>
            <person name="Ladd B."/>
            <person name="Jarett J.K."/>
            <person name="Geller-Mcgrath D.E."/>
            <person name="Sieber C.M.K."/>
            <person name="Emerson J.B."/>
            <person name="Anantharaman K."/>
            <person name="Thomas B.C."/>
            <person name="Malmstrom R."/>
            <person name="Stieglmeier M."/>
            <person name="Klingl A."/>
            <person name="Woyke T."/>
            <person name="Ryan C.M."/>
            <person name="Banfield J.F."/>
        </authorList>
    </citation>
    <scope>NUCLEOTIDE SEQUENCE [LARGE SCALE GENOMIC DNA]</scope>
</reference>
<dbReference type="GO" id="GO:0003677">
    <property type="term" value="F:DNA binding"/>
    <property type="evidence" value="ECO:0007669"/>
    <property type="project" value="UniProtKB-UniRule"/>
</dbReference>
<keyword evidence="3 4" id="KW-0804">Transcription</keyword>
<sequence length="244" mass="26850">MSGHSKWATIKHQKGIKDKARGQIFSKFSKAISVAVAEGGGEENPNKNFKLRLAIEKAKEVNMPKSNIERAIEKGMGGKGKERLISVRFEGYGPGGVGIIIDAVTDNRQRTIQEIKSIFEKGGGSLATPGAVAYNFVSRGQILVKKKEKEEEQILALMDIDGVEDVDKEEGVIKVSTGGKELALVREVILSQNFEIISSSLLMVPQSLFSVENSERMQKIIDFLEQIENHQDVQDVFTNLDTSS</sequence>